<evidence type="ECO:0000256" key="2">
    <source>
        <dbReference type="ARBA" id="ARBA00023015"/>
    </source>
</evidence>
<organism evidence="7 8">
    <name type="scientific">Williamsia sterculiae</name>
    <dbReference type="NCBI Taxonomy" id="1344003"/>
    <lineage>
        <taxon>Bacteria</taxon>
        <taxon>Bacillati</taxon>
        <taxon>Actinomycetota</taxon>
        <taxon>Actinomycetes</taxon>
        <taxon>Mycobacteriales</taxon>
        <taxon>Nocardiaceae</taxon>
        <taxon>Williamsia</taxon>
    </lineage>
</organism>
<evidence type="ECO:0000313" key="8">
    <source>
        <dbReference type="Proteomes" id="UP000186218"/>
    </source>
</evidence>
<dbReference type="InterPro" id="IPR036388">
    <property type="entry name" value="WH-like_DNA-bd_sf"/>
</dbReference>
<dbReference type="SUPFAM" id="SSF53850">
    <property type="entry name" value="Periplasmic binding protein-like II"/>
    <property type="match status" value="1"/>
</dbReference>
<dbReference type="FunFam" id="1.10.10.10:FF:000001">
    <property type="entry name" value="LysR family transcriptional regulator"/>
    <property type="match status" value="1"/>
</dbReference>
<reference evidence="7 8" key="1">
    <citation type="submission" date="2017-01" db="EMBL/GenBank/DDBJ databases">
        <authorList>
            <person name="Mah S.A."/>
            <person name="Swanson W.J."/>
            <person name="Moy G.W."/>
            <person name="Vacquier V.D."/>
        </authorList>
    </citation>
    <scope>NUCLEOTIDE SEQUENCE [LARGE SCALE GENOMIC DNA]</scope>
    <source>
        <strain evidence="7 8">CPCC 203464</strain>
    </source>
</reference>
<dbReference type="InterPro" id="IPR005119">
    <property type="entry name" value="LysR_subst-bd"/>
</dbReference>
<dbReference type="InterPro" id="IPR036390">
    <property type="entry name" value="WH_DNA-bd_sf"/>
</dbReference>
<feature type="domain" description="HTH lysR-type" evidence="6">
    <location>
        <begin position="1"/>
        <end position="58"/>
    </location>
</feature>
<evidence type="ECO:0000256" key="3">
    <source>
        <dbReference type="ARBA" id="ARBA00023125"/>
    </source>
</evidence>
<keyword evidence="8" id="KW-1185">Reference proteome</keyword>
<dbReference type="Gene3D" id="1.10.10.10">
    <property type="entry name" value="Winged helix-like DNA-binding domain superfamily/Winged helix DNA-binding domain"/>
    <property type="match status" value="1"/>
</dbReference>
<dbReference type="Pfam" id="PF00126">
    <property type="entry name" value="HTH_1"/>
    <property type="match status" value="1"/>
</dbReference>
<evidence type="ECO:0000259" key="6">
    <source>
        <dbReference type="PROSITE" id="PS50931"/>
    </source>
</evidence>
<dbReference type="CDD" id="cd05466">
    <property type="entry name" value="PBP2_LTTR_substrate"/>
    <property type="match status" value="1"/>
</dbReference>
<dbReference type="GO" id="GO:0003700">
    <property type="term" value="F:DNA-binding transcription factor activity"/>
    <property type="evidence" value="ECO:0007669"/>
    <property type="project" value="InterPro"/>
</dbReference>
<evidence type="ECO:0000256" key="5">
    <source>
        <dbReference type="ARBA" id="ARBA00023163"/>
    </source>
</evidence>
<dbReference type="InterPro" id="IPR000847">
    <property type="entry name" value="LysR_HTH_N"/>
</dbReference>
<dbReference type="Pfam" id="PF03466">
    <property type="entry name" value="LysR_substrate"/>
    <property type="match status" value="1"/>
</dbReference>
<evidence type="ECO:0000256" key="4">
    <source>
        <dbReference type="ARBA" id="ARBA00023159"/>
    </source>
</evidence>
<dbReference type="SUPFAM" id="SSF46785">
    <property type="entry name" value="Winged helix' DNA-binding domain"/>
    <property type="match status" value="1"/>
</dbReference>
<accession>A0A1N7F2V8</accession>
<protein>
    <submittedName>
        <fullName evidence="7">DNA-binding transcriptional regulator, LysR family</fullName>
    </submittedName>
</protein>
<dbReference type="STRING" id="1344003.SAMN05445060_1751"/>
<sequence>MELRQLSYFVAVCDELSFSRAAQRRFISQSAVSHQIRRLEHELGVALFERSTRSVSVTDAGSRLLPIARQMIELEASAHAAMKPTDRRIRLAANMSFARQSLSAISGLRDAHPEAEVDFVIRSFGERMDSVVSGDVDVALIRGTVHRPDVDVRQLWVQDLVIATAVRHPLAGRATVTLRELAQYPLVLPPPARQLLLRNVIGDAFATAGLSPSWGAPIPPDHTAAAELVNHPDAWTVLYDDVTQPGVAVMNDADGLLAVPVCAVTRRGRQTTQLLGELVDRLAASGGTEW</sequence>
<dbReference type="OrthoDB" id="3176554at2"/>
<keyword evidence="4" id="KW-0010">Activator</keyword>
<name>A0A1N7F2V8_9NOCA</name>
<dbReference type="RefSeq" id="WP_076478595.1">
    <property type="nucleotide sequence ID" value="NZ_FTNT01000004.1"/>
</dbReference>
<evidence type="ECO:0000313" key="7">
    <source>
        <dbReference type="EMBL" id="SIR94624.1"/>
    </source>
</evidence>
<proteinExistence type="inferred from homology"/>
<dbReference type="GO" id="GO:0032993">
    <property type="term" value="C:protein-DNA complex"/>
    <property type="evidence" value="ECO:0007669"/>
    <property type="project" value="TreeGrafter"/>
</dbReference>
<dbReference type="GO" id="GO:0003677">
    <property type="term" value="F:DNA binding"/>
    <property type="evidence" value="ECO:0007669"/>
    <property type="project" value="UniProtKB-KW"/>
</dbReference>
<dbReference type="PANTHER" id="PTHR30346:SF0">
    <property type="entry name" value="HCA OPERON TRANSCRIPTIONAL ACTIVATOR HCAR"/>
    <property type="match status" value="1"/>
</dbReference>
<comment type="similarity">
    <text evidence="1">Belongs to the LysR transcriptional regulatory family.</text>
</comment>
<dbReference type="Gene3D" id="3.40.190.290">
    <property type="match status" value="1"/>
</dbReference>
<dbReference type="PRINTS" id="PR00039">
    <property type="entry name" value="HTHLYSR"/>
</dbReference>
<keyword evidence="5" id="KW-0804">Transcription</keyword>
<keyword evidence="2" id="KW-0805">Transcription regulation</keyword>
<evidence type="ECO:0000256" key="1">
    <source>
        <dbReference type="ARBA" id="ARBA00009437"/>
    </source>
</evidence>
<dbReference type="AlphaFoldDB" id="A0A1N7F2V8"/>
<keyword evidence="3 7" id="KW-0238">DNA-binding</keyword>
<dbReference type="PROSITE" id="PS50931">
    <property type="entry name" value="HTH_LYSR"/>
    <property type="match status" value="1"/>
</dbReference>
<dbReference type="Proteomes" id="UP000186218">
    <property type="component" value="Unassembled WGS sequence"/>
</dbReference>
<dbReference type="PANTHER" id="PTHR30346">
    <property type="entry name" value="TRANSCRIPTIONAL DUAL REGULATOR HCAR-RELATED"/>
    <property type="match status" value="1"/>
</dbReference>
<dbReference type="EMBL" id="FTNT01000004">
    <property type="protein sequence ID" value="SIR94624.1"/>
    <property type="molecule type" value="Genomic_DNA"/>
</dbReference>
<gene>
    <name evidence="7" type="ORF">SAMN05445060_1751</name>
</gene>